<sequence>MSDTAGGRQSRPFTLVVCGSCRAAASGRVMDALRRAVRECPHGVMVSTGCLARVLHCRRRRGLHAAVQPCGADRRPSGVAVLLGPLVTEADAEVVGAWLRAGMPDDGTLPDRLRTAPAPQQVAHLN</sequence>
<name>A0A542U934_9ACTN</name>
<dbReference type="EMBL" id="VFNX01000001">
    <property type="protein sequence ID" value="TQK95599.1"/>
    <property type="molecule type" value="Genomic_DNA"/>
</dbReference>
<evidence type="ECO:0000313" key="2">
    <source>
        <dbReference type="Proteomes" id="UP000318103"/>
    </source>
</evidence>
<dbReference type="RefSeq" id="WP_055709042.1">
    <property type="nucleotide sequence ID" value="NZ_JBPJFI010000001.1"/>
</dbReference>
<gene>
    <name evidence="1" type="ORF">FB563_0516</name>
</gene>
<reference evidence="1 2" key="1">
    <citation type="submission" date="2019-06" db="EMBL/GenBank/DDBJ databases">
        <title>Sequencing the genomes of 1000 actinobacteria strains.</title>
        <authorList>
            <person name="Klenk H.-P."/>
        </authorList>
    </citation>
    <scope>NUCLEOTIDE SEQUENCE [LARGE SCALE GENOMIC DNA]</scope>
    <source>
        <strain evidence="1 2">DSM 41929</strain>
    </source>
</reference>
<keyword evidence="2" id="KW-1185">Reference proteome</keyword>
<dbReference type="AlphaFoldDB" id="A0A542U934"/>
<evidence type="ECO:0000313" key="1">
    <source>
        <dbReference type="EMBL" id="TQK95599.1"/>
    </source>
</evidence>
<dbReference type="OrthoDB" id="3699656at2"/>
<proteinExistence type="predicted"/>
<accession>A0A542U934</accession>
<organism evidence="1 2">
    <name type="scientific">Streptomyces puniciscabiei</name>
    <dbReference type="NCBI Taxonomy" id="164348"/>
    <lineage>
        <taxon>Bacteria</taxon>
        <taxon>Bacillati</taxon>
        <taxon>Actinomycetota</taxon>
        <taxon>Actinomycetes</taxon>
        <taxon>Kitasatosporales</taxon>
        <taxon>Streptomycetaceae</taxon>
        <taxon>Streptomyces</taxon>
    </lineage>
</organism>
<protein>
    <submittedName>
        <fullName evidence="1">Uncharacterized protein</fullName>
    </submittedName>
</protein>
<comment type="caution">
    <text evidence="1">The sequence shown here is derived from an EMBL/GenBank/DDBJ whole genome shotgun (WGS) entry which is preliminary data.</text>
</comment>
<dbReference type="Proteomes" id="UP000318103">
    <property type="component" value="Unassembled WGS sequence"/>
</dbReference>